<keyword evidence="1" id="KW-0067">ATP-binding</keyword>
<dbReference type="PANTHER" id="PTHR21621">
    <property type="entry name" value="RIBOSOMAL PROTEIN S6 MODIFICATION PROTEIN"/>
    <property type="match status" value="1"/>
</dbReference>
<dbReference type="Gene3D" id="3.30.1490.20">
    <property type="entry name" value="ATP-grasp fold, A domain"/>
    <property type="match status" value="1"/>
</dbReference>
<comment type="caution">
    <text evidence="3">The sequence shown here is derived from an EMBL/GenBank/DDBJ whole genome shotgun (WGS) entry which is preliminary data.</text>
</comment>
<keyword evidence="4" id="KW-1185">Reference proteome</keyword>
<dbReference type="GO" id="GO:0018169">
    <property type="term" value="F:ribosomal S6-glutamic acid ligase activity"/>
    <property type="evidence" value="ECO:0007669"/>
    <property type="project" value="TreeGrafter"/>
</dbReference>
<evidence type="ECO:0000259" key="2">
    <source>
        <dbReference type="PROSITE" id="PS50975"/>
    </source>
</evidence>
<reference evidence="3 4" key="1">
    <citation type="submission" date="2019-07" db="EMBL/GenBank/DDBJ databases">
        <title>New species of Amycolatopsis and Streptomyces.</title>
        <authorList>
            <person name="Duangmal K."/>
            <person name="Teo W.F.A."/>
            <person name="Lipun K."/>
        </authorList>
    </citation>
    <scope>NUCLEOTIDE SEQUENCE [LARGE SCALE GENOMIC DNA]</scope>
    <source>
        <strain evidence="3 4">TISTR 2346</strain>
    </source>
</reference>
<evidence type="ECO:0000256" key="1">
    <source>
        <dbReference type="PROSITE-ProRule" id="PRU00409"/>
    </source>
</evidence>
<dbReference type="EMBL" id="VJZE01000038">
    <property type="protein sequence ID" value="MPY39969.1"/>
    <property type="molecule type" value="Genomic_DNA"/>
</dbReference>
<evidence type="ECO:0000313" key="4">
    <source>
        <dbReference type="Proteomes" id="UP000326979"/>
    </source>
</evidence>
<dbReference type="GO" id="GO:0009432">
    <property type="term" value="P:SOS response"/>
    <property type="evidence" value="ECO:0007669"/>
    <property type="project" value="TreeGrafter"/>
</dbReference>
<evidence type="ECO:0000313" key="3">
    <source>
        <dbReference type="EMBL" id="MPY39969.1"/>
    </source>
</evidence>
<dbReference type="GO" id="GO:0005737">
    <property type="term" value="C:cytoplasm"/>
    <property type="evidence" value="ECO:0007669"/>
    <property type="project" value="TreeGrafter"/>
</dbReference>
<dbReference type="SUPFAM" id="SSF56059">
    <property type="entry name" value="Glutathione synthetase ATP-binding domain-like"/>
    <property type="match status" value="1"/>
</dbReference>
<dbReference type="InterPro" id="IPR011761">
    <property type="entry name" value="ATP-grasp"/>
</dbReference>
<feature type="domain" description="ATP-grasp" evidence="2">
    <location>
        <begin position="9"/>
        <end position="209"/>
    </location>
</feature>
<name>A0A5N8VYG1_9ACTN</name>
<gene>
    <name evidence="3" type="ORF">FNH04_08595</name>
</gene>
<dbReference type="InterPro" id="IPR013815">
    <property type="entry name" value="ATP_grasp_subdomain_1"/>
</dbReference>
<sequence>MASDKVATSVLLSDDGVPNVPHSLLRLRPDESVAEAAVGLSVPVVLKPLNASGGRDVHRARTPVGLLDVLSTLTSRYSALTVCPWVPIRHEYRVVVLNGRTELAFEKRCTRPELGTDPVGWDDCVEWRHNLKFGASAVVLDEPELCGSLGGLARRAMVSLGLVFGSVDIVDVHGELAVIEVNSGVCLERFSRQDSACYAAAERVYEAAVEACFAPRQGLD</sequence>
<dbReference type="Gene3D" id="3.30.470.20">
    <property type="entry name" value="ATP-grasp fold, B domain"/>
    <property type="match status" value="1"/>
</dbReference>
<dbReference type="PANTHER" id="PTHR21621:SF0">
    <property type="entry name" value="BETA-CITRYLGLUTAMATE SYNTHASE B-RELATED"/>
    <property type="match status" value="1"/>
</dbReference>
<dbReference type="AlphaFoldDB" id="A0A5N8VYG1"/>
<accession>A0A5N8VYG1</accession>
<dbReference type="GO" id="GO:0046872">
    <property type="term" value="F:metal ion binding"/>
    <property type="evidence" value="ECO:0007669"/>
    <property type="project" value="InterPro"/>
</dbReference>
<dbReference type="Proteomes" id="UP000326979">
    <property type="component" value="Unassembled WGS sequence"/>
</dbReference>
<protein>
    <recommendedName>
        <fullName evidence="2">ATP-grasp domain-containing protein</fullName>
    </recommendedName>
</protein>
<organism evidence="3 4">
    <name type="scientific">Streptomyces phyllanthi</name>
    <dbReference type="NCBI Taxonomy" id="1803180"/>
    <lineage>
        <taxon>Bacteria</taxon>
        <taxon>Bacillati</taxon>
        <taxon>Actinomycetota</taxon>
        <taxon>Actinomycetes</taxon>
        <taxon>Kitasatosporales</taxon>
        <taxon>Streptomycetaceae</taxon>
        <taxon>Streptomyces</taxon>
    </lineage>
</organism>
<dbReference type="GO" id="GO:0005524">
    <property type="term" value="F:ATP binding"/>
    <property type="evidence" value="ECO:0007669"/>
    <property type="project" value="UniProtKB-UniRule"/>
</dbReference>
<dbReference type="PROSITE" id="PS50975">
    <property type="entry name" value="ATP_GRASP"/>
    <property type="match status" value="1"/>
</dbReference>
<dbReference type="OrthoDB" id="4289223at2"/>
<dbReference type="RefSeq" id="WP_152781976.1">
    <property type="nucleotide sequence ID" value="NZ_BAABEQ010000019.1"/>
</dbReference>
<keyword evidence="1" id="KW-0547">Nucleotide-binding</keyword>
<proteinExistence type="predicted"/>